<dbReference type="CDD" id="cd08954">
    <property type="entry name" value="KR_1_FAS_SDR_x"/>
    <property type="match status" value="1"/>
</dbReference>
<dbReference type="Gene3D" id="3.30.70.3290">
    <property type="match status" value="1"/>
</dbReference>
<evidence type="ECO:0000259" key="7">
    <source>
        <dbReference type="PROSITE" id="PS52004"/>
    </source>
</evidence>
<dbReference type="Gene3D" id="3.40.50.720">
    <property type="entry name" value="NAD(P)-binding Rossmann-like Domain"/>
    <property type="match status" value="3"/>
</dbReference>
<dbReference type="SUPFAM" id="SSF47336">
    <property type="entry name" value="ACP-like"/>
    <property type="match status" value="1"/>
</dbReference>
<dbReference type="GO" id="GO:0004315">
    <property type="term" value="F:3-oxoacyl-[acyl-carrier-protein] synthase activity"/>
    <property type="evidence" value="ECO:0007669"/>
    <property type="project" value="InterPro"/>
</dbReference>
<dbReference type="SUPFAM" id="SSF53901">
    <property type="entry name" value="Thiolase-like"/>
    <property type="match status" value="1"/>
</dbReference>
<keyword evidence="3" id="KW-0597">Phosphoprotein</keyword>
<dbReference type="eggNOG" id="KOG1178">
    <property type="taxonomic scope" value="Eukaryota"/>
</dbReference>
<dbReference type="CDD" id="cd05195">
    <property type="entry name" value="enoyl_red"/>
    <property type="match status" value="1"/>
</dbReference>
<dbReference type="Pfam" id="PF14765">
    <property type="entry name" value="PS-DH"/>
    <property type="match status" value="1"/>
</dbReference>
<keyword evidence="2" id="KW-0596">Phosphopantetheine</keyword>
<dbReference type="InterPro" id="IPR049900">
    <property type="entry name" value="PKS_mFAS_DH"/>
</dbReference>
<dbReference type="Pfam" id="PF00109">
    <property type="entry name" value="ketoacyl-synt"/>
    <property type="match status" value="1"/>
</dbReference>
<dbReference type="InterPro" id="IPR018201">
    <property type="entry name" value="Ketoacyl_synth_AS"/>
</dbReference>
<evidence type="ECO:0000256" key="2">
    <source>
        <dbReference type="ARBA" id="ARBA00022450"/>
    </source>
</evidence>
<dbReference type="Pfam" id="PF08240">
    <property type="entry name" value="ADH_N"/>
    <property type="match status" value="1"/>
</dbReference>
<dbReference type="Gene3D" id="3.40.50.150">
    <property type="entry name" value="Vaccinia Virus protein VP39"/>
    <property type="match status" value="1"/>
</dbReference>
<dbReference type="RefSeq" id="XP_003284893.1">
    <property type="nucleotide sequence ID" value="XM_003284845.1"/>
</dbReference>
<dbReference type="InterPro" id="IPR009081">
    <property type="entry name" value="PP-bd_ACP"/>
</dbReference>
<name>F0ZBU7_DICPU</name>
<dbReference type="eggNOG" id="KOG1202">
    <property type="taxonomic scope" value="Eukaryota"/>
</dbReference>
<dbReference type="FunFam" id="3.40.50.720:FF:000794">
    <property type="entry name" value="Probable polyketide synthase 33"/>
    <property type="match status" value="1"/>
</dbReference>
<gene>
    <name evidence="9" type="ORF">DICPUDRAFT_148728</name>
</gene>
<dbReference type="Pfam" id="PF16197">
    <property type="entry name" value="KAsynt_C_assoc"/>
    <property type="match status" value="1"/>
</dbReference>
<dbReference type="Gene3D" id="3.40.47.10">
    <property type="match status" value="1"/>
</dbReference>
<feature type="active site" description="Proton acceptor; for dehydratase activity" evidence="5">
    <location>
        <position position="953"/>
    </location>
</feature>
<dbReference type="PROSITE" id="PS52004">
    <property type="entry name" value="KS3_2"/>
    <property type="match status" value="1"/>
</dbReference>
<dbReference type="Gene3D" id="3.10.129.110">
    <property type="entry name" value="Polyketide synthase dehydratase"/>
    <property type="match status" value="1"/>
</dbReference>
<dbReference type="GO" id="GO:0016491">
    <property type="term" value="F:oxidoreductase activity"/>
    <property type="evidence" value="ECO:0007669"/>
    <property type="project" value="InterPro"/>
</dbReference>
<reference evidence="10" key="1">
    <citation type="journal article" date="2011" name="Genome Biol.">
        <title>Comparative genomics of the social amoebae Dictyostelium discoideum and Dictyostelium purpureum.</title>
        <authorList>
            <consortium name="US DOE Joint Genome Institute (JGI-PGF)"/>
            <person name="Sucgang R."/>
            <person name="Kuo A."/>
            <person name="Tian X."/>
            <person name="Salerno W."/>
            <person name="Parikh A."/>
            <person name="Feasley C.L."/>
            <person name="Dalin E."/>
            <person name="Tu H."/>
            <person name="Huang E."/>
            <person name="Barry K."/>
            <person name="Lindquist E."/>
            <person name="Shapiro H."/>
            <person name="Bruce D."/>
            <person name="Schmutz J."/>
            <person name="Salamov A."/>
            <person name="Fey P."/>
            <person name="Gaudet P."/>
            <person name="Anjard C."/>
            <person name="Babu M.M."/>
            <person name="Basu S."/>
            <person name="Bushmanova Y."/>
            <person name="van der Wel H."/>
            <person name="Katoh-Kurasawa M."/>
            <person name="Dinh C."/>
            <person name="Coutinho P.M."/>
            <person name="Saito T."/>
            <person name="Elias M."/>
            <person name="Schaap P."/>
            <person name="Kay R.R."/>
            <person name="Henrissat B."/>
            <person name="Eichinger L."/>
            <person name="Rivero F."/>
            <person name="Putnam N.H."/>
            <person name="West C.M."/>
            <person name="Loomis W.F."/>
            <person name="Chisholm R.L."/>
            <person name="Shaulsky G."/>
            <person name="Strassmann J.E."/>
            <person name="Queller D.C."/>
            <person name="Kuspa A."/>
            <person name="Grigoriev I.V."/>
        </authorList>
    </citation>
    <scope>NUCLEOTIDE SEQUENCE [LARGE SCALE GENOMIC DNA]</scope>
    <source>
        <strain evidence="10">QSDP1</strain>
    </source>
</reference>
<dbReference type="InterPro" id="IPR014030">
    <property type="entry name" value="Ketoacyl_synth_N"/>
</dbReference>
<dbReference type="CDD" id="cd05235">
    <property type="entry name" value="SDR_e1"/>
    <property type="match status" value="1"/>
</dbReference>
<evidence type="ECO:0000256" key="4">
    <source>
        <dbReference type="ARBA" id="ARBA00022679"/>
    </source>
</evidence>
<dbReference type="Gene3D" id="3.90.180.10">
    <property type="entry name" value="Medium-chain alcohol dehydrogenases, catalytic domain"/>
    <property type="match status" value="1"/>
</dbReference>
<dbReference type="FunCoup" id="F0ZBU7">
    <property type="interactions" value="13"/>
</dbReference>
<dbReference type="SUPFAM" id="SSF51735">
    <property type="entry name" value="NAD(P)-binding Rossmann-fold domains"/>
    <property type="match status" value="3"/>
</dbReference>
<dbReference type="Pfam" id="PF08659">
    <property type="entry name" value="KR"/>
    <property type="match status" value="1"/>
</dbReference>
<dbReference type="InterPro" id="IPR013120">
    <property type="entry name" value="FAR_NAD-bd"/>
</dbReference>
<dbReference type="Gene3D" id="3.40.366.10">
    <property type="entry name" value="Malonyl-Coenzyme A Acyl Carrier Protein, domain 2"/>
    <property type="match status" value="1"/>
</dbReference>
<dbReference type="GO" id="GO:0006633">
    <property type="term" value="P:fatty acid biosynthetic process"/>
    <property type="evidence" value="ECO:0000318"/>
    <property type="project" value="GO_Central"/>
</dbReference>
<dbReference type="InterPro" id="IPR016035">
    <property type="entry name" value="Acyl_Trfase/lysoPLipase"/>
</dbReference>
<dbReference type="InterPro" id="IPR020843">
    <property type="entry name" value="ER"/>
</dbReference>
<feature type="active site" description="Proton donor; for dehydratase activity" evidence="5">
    <location>
        <position position="1129"/>
    </location>
</feature>
<dbReference type="SMART" id="SM00822">
    <property type="entry name" value="PKS_KR"/>
    <property type="match status" value="1"/>
</dbReference>
<sequence>MEIKDKNNLYERNNGDVAVIGAGFRVPSGDLKKSISNTNELWNGLSRGLNGIVETSERWSDNYAATGDIICKYAGLIPLDEWKSFDPIFFGIHPSDENVSSIDPQQRMLLKCTWEALEDSGIDPIALRGSNTSTFMGSSTIDYNSINKSLFETQNNIFGSTSHSVANRISYCFDFRGESLTIDTACSSSLNAINLGYKSIKDGVSDLSIVGGVNFIIDPHISKSFTQLGMLSPTGKCHSFSSDADGYVRSESVGVVVLKSLEQAIKDGNNIYCVIKGSSSNVDGNYDKTNFYSPSKSSQYENIKSAIQSTNGQINASDIDYVECHGTGTPNGDPIELEGISRVFKDTNKQVLIGSIKSNIGHGEASSGVIALIKCCVMFKNQSFVQNINFKSPNPDINFEEWRLKVVTEPTPFNNNKNTVMVINNFGVTGSNCSIVLSEYSIKKNQNSKIINKKYLIPFSSNSLISLDNYKQIIVNQSDTFDFNQFANNQIKFKSTSLVQRSVIIASNWNEFVDKKNEISSNSNTFSNITVKNKSPFTVFVLSGQGSQYNRMALELYENETIFKQWTDKFDNELFKYYGYSVLEKLRSIDDNDMMSIHEPILAQPANVMIQVSLFELYKHWGIKADLIVGHSLGEISASYCSGMIDFETLCYLVYHRSVAQNRTTGTGRMLSVNISAEEYISNYSSKYPTIEFACYNSPSSIVIAGKEHLLNEIATDLKSKDIFCAMLGSLSSLHTSSQLVIKDEICSMNIKSNQSTTPVFSTVTTNLFNHETTPFNSEYVFENVLQPVRFTQTISNIYKYIEENNYGNEVTFIEVAPHPTLSFYLNQMKSKQSPYFNNGDKITIHSPLHKKKNDYDEFLKTISTLYVNHSFKINFKSQIDYTDSSISNLPINSLPLYQWDDKMYFKNNSTYEKIKKEGPPIQHLGNTNELPFISYQTFINTNKQPFQWLKGHQVKGKYYFPGCGYVINLLNIYPNQDITINNIEFRTPLILQDGVDRCLQTTINTLSKNEYNVKSHFKDTTTNQWVLCSTGNFSLFKHGNEINKINIDRLKTKCNFITKLSKSDLYESIKIKTGLTYKGLFQGVKECYIGDNCSLSIVSLNEIQNQNEFNHLIENDSMKSFFNAAILDSCLHGIMCYIQHQSLTILDRIEGLKYYSTNIPPNNQQSELYVYTEMKPKTGSYSYSGSVKIMLNDGTLLVEITNIVCTSLTPIIDNTLIIPPPSNEIYTPYQQSKDSIIKKPESFKHLYQIDELSVKDQDYQLISNEHLLSLFYTHINQRCPDINNETLSTIDYNQFKQLYYRESINENLFIFIFENLKNYNELGNKKQINLFKQLNKNEKLFEKTTKIMAKQIFPLENDDEYTDTAQSLFDGGFLEDFYKTSKTVQPINILLSEIILETIKPISNEPIVFRILEFGGGVGSLSIIVLEKINKLLIENPSSNIDIEFTWSDVSASFFTDIKEKFSNIKGVNIIYRVLDLEKGLIDQELRPSYYDMVIMSNVLHVVKQLKFSLNEIHNILTPNGQLIYIEPPYKSIIYDSIFGVFSQWWPSTEDLEIRKDRCCMKQSNWYKLLNECNYKDTIISGNDNQVFLIQTRKPTINEIVLSNREPIEQLTSYNNIILFGNSDNYKINQLFKSNKQLNTKIHQMNSSKEFKHWLQQSIDSIKQCKTLIMFMKTIDTLDVTNFKEITFEYIQINQSILQHELSDYFTHVLISVNSTSDNYLSSSIVGAARYFVEFPQLNLFTLNFDNISLQNENILSLIDILINPTSNIQREFTITNNTVYYERYKKQSKFKQTFKSESFETNKDNLMIQLDPNLEYVLKTKKQQLKPNEIEIEVKGTGINYKDYLMYIGQVSNYIDINYGKEEEVENGANQAPNICNDFSGIITRCGSNIKKFKVGDEVFGSASKTSGSHVVIDYRYVYYKPNNMNHVQAASIPSIYVTTLHSIFYIGNLQSDQTILIHSASGGIGLSALELLKCKQHKGYIFLTVGSKDKEQYLIDKYGSFITGIYSSRNKNYFHQIKNKLLELECDKDHQGVDLILNTLSSEYMDSNFQCLNSCGRIVDLSITHLTPNDYMTNNHFKYNYGYYNVEMVYLSESLFRNYLKKIFKMFNSNKLELIPIIEYSNSQFKNALEYINERQHIGKIVVNHDTDMLSKVLNEQQQNNSIIMKSSYDISRLDIGKNILVTGQTGIILEIMKWLVKYSNKSIDNIIILSRSPLKWELELLINQTKHQKDNTIKFHFNQIDIEDSNEIQKLLNQLESNSNITNIDTVMHFAFVNDIGDVQDVDMNRLNIAHGAKTIGAINLHNESIQRSWKIKQFIMASSVVSIFGSDQQCCYVSACSVVDSLSKFRQSTGLPSLSVNLGAISSTGFISRNDAIETMLHSSVLKLFSPQLILSSLDLFIQNSSKYSNYCLSDFDFENLQSNKSNNYHFKLDYQINMIRKKNKSINSISGDNDESMKQSIINKISELLSIDESKINLDLQLTQYGSDSLMQVQLKNWIDNQFGHNLITIQQLQNNKISQSIDIITKTFKNKNNNTKKESIADKENKKSIEEFIQDEIKLEDSIVSKPYSMESILNNNNKSILLTGSNGYLGGYLLNHLVQMQSCSKVYCLIRNKSNSPNPVNEIINNLKHHQQYDNLTQQQLSKIIAITGDISKYRFGLSNETYSILSNEVDIIINSAADLNLQSKYHECKPVNVNGVKELIKFSISNETQKPIVHFSSISVFFNYTLHDQEFDEDKILPRFESTSIGYVQTKVISERLLTYAEKSRGIPSLIIRLPDIWSNPETGIGHPNDFLQLSVQASSVIGCYPNIYKDLFTTPITVLARNIINMIFNEKSWVNSNSTSNSIYSLNGDSIEIKTIYKVLEKYYNCEEIEFEKWQEIVSQSNHKSCINFNIHHKQNKKTFASDIFIEKGFKMSNKTKQLLKSISSYDEKEWEINDQTIINNITCINYRDHNLGYF</sequence>
<dbReference type="InParanoid" id="F0ZBU7"/>
<dbReference type="InterPro" id="IPR014043">
    <property type="entry name" value="Acyl_transferase_dom"/>
</dbReference>
<protein>
    <submittedName>
        <fullName evidence="9">Uncharacterized protein</fullName>
    </submittedName>
</protein>
<evidence type="ECO:0000313" key="10">
    <source>
        <dbReference type="Proteomes" id="UP000001064"/>
    </source>
</evidence>
<dbReference type="InterPro" id="IPR036291">
    <property type="entry name" value="NAD(P)-bd_dom_sf"/>
</dbReference>
<dbReference type="FunFam" id="3.40.47.10:FF:000091">
    <property type="entry name" value="Probable polyketide synthase 32"/>
    <property type="match status" value="1"/>
</dbReference>
<dbReference type="InterPro" id="IPR011032">
    <property type="entry name" value="GroES-like_sf"/>
</dbReference>
<dbReference type="PROSITE" id="PS52019">
    <property type="entry name" value="PKS_MFAS_DH"/>
    <property type="match status" value="1"/>
</dbReference>
<dbReference type="GeneID" id="10506988"/>
<dbReference type="Pfam" id="PF08242">
    <property type="entry name" value="Methyltransf_12"/>
    <property type="match status" value="1"/>
</dbReference>
<dbReference type="InterPro" id="IPR036736">
    <property type="entry name" value="ACP-like_sf"/>
</dbReference>
<dbReference type="SUPFAM" id="SSF53335">
    <property type="entry name" value="S-adenosyl-L-methionine-dependent methyltransferases"/>
    <property type="match status" value="1"/>
</dbReference>
<evidence type="ECO:0000256" key="5">
    <source>
        <dbReference type="PROSITE-ProRule" id="PRU01363"/>
    </source>
</evidence>
<dbReference type="OMA" id="PDIMSAM"/>
<evidence type="ECO:0000313" key="9">
    <source>
        <dbReference type="EMBL" id="EGC38614.1"/>
    </source>
</evidence>
<dbReference type="InterPro" id="IPR029063">
    <property type="entry name" value="SAM-dependent_MTases_sf"/>
</dbReference>
<organism evidence="9 10">
    <name type="scientific">Dictyostelium purpureum</name>
    <name type="common">Slime mold</name>
    <dbReference type="NCBI Taxonomy" id="5786"/>
    <lineage>
        <taxon>Eukaryota</taxon>
        <taxon>Amoebozoa</taxon>
        <taxon>Evosea</taxon>
        <taxon>Eumycetozoa</taxon>
        <taxon>Dictyostelia</taxon>
        <taxon>Dictyosteliales</taxon>
        <taxon>Dictyosteliaceae</taxon>
        <taxon>Dictyostelium</taxon>
    </lineage>
</organism>
<dbReference type="Proteomes" id="UP000001064">
    <property type="component" value="Unassembled WGS sequence"/>
</dbReference>
<dbReference type="InterPro" id="IPR032821">
    <property type="entry name" value="PKS_assoc"/>
</dbReference>
<dbReference type="SMART" id="SM00827">
    <property type="entry name" value="PKS_AT"/>
    <property type="match status" value="1"/>
</dbReference>
<dbReference type="InterPro" id="IPR013217">
    <property type="entry name" value="Methyltransf_12"/>
</dbReference>
<dbReference type="Gene3D" id="1.10.1200.10">
    <property type="entry name" value="ACP-like"/>
    <property type="match status" value="1"/>
</dbReference>
<keyword evidence="4" id="KW-0808">Transferase</keyword>
<dbReference type="InterPro" id="IPR016039">
    <property type="entry name" value="Thiolase-like"/>
</dbReference>
<dbReference type="STRING" id="5786.F0ZBU7"/>
<dbReference type="SUPFAM" id="SSF52151">
    <property type="entry name" value="FabD/lysophospholipase-like"/>
    <property type="match status" value="1"/>
</dbReference>
<dbReference type="SUPFAM" id="SSF50129">
    <property type="entry name" value="GroES-like"/>
    <property type="match status" value="1"/>
</dbReference>
<dbReference type="InterPro" id="IPR020841">
    <property type="entry name" value="PKS_Beta-ketoAc_synthase_dom"/>
</dbReference>
<dbReference type="Pfam" id="PF02801">
    <property type="entry name" value="Ketoacyl-synt_C"/>
    <property type="match status" value="1"/>
</dbReference>
<dbReference type="PROSITE" id="PS50075">
    <property type="entry name" value="CARRIER"/>
    <property type="match status" value="1"/>
</dbReference>
<dbReference type="InterPro" id="IPR013154">
    <property type="entry name" value="ADH-like_N"/>
</dbReference>
<accession>F0ZBU7</accession>
<dbReference type="Pfam" id="PF23297">
    <property type="entry name" value="ACP_SdgA_C"/>
    <property type="match status" value="1"/>
</dbReference>
<dbReference type="PANTHER" id="PTHR45681:SF5">
    <property type="entry name" value="POLYKETIDE SYNTHASE 27-RELATED"/>
    <property type="match status" value="1"/>
</dbReference>
<dbReference type="InterPro" id="IPR010080">
    <property type="entry name" value="Thioester_reductase-like_dom"/>
</dbReference>
<dbReference type="InterPro" id="IPR050444">
    <property type="entry name" value="Polyketide_Synthase"/>
</dbReference>
<dbReference type="SMART" id="SM00825">
    <property type="entry name" value="PKS_KS"/>
    <property type="match status" value="1"/>
</dbReference>
<evidence type="ECO:0000256" key="3">
    <source>
        <dbReference type="ARBA" id="ARBA00022553"/>
    </source>
</evidence>
<dbReference type="OrthoDB" id="329835at2759"/>
<keyword evidence="10" id="KW-1185">Reference proteome</keyword>
<evidence type="ECO:0000256" key="1">
    <source>
        <dbReference type="ARBA" id="ARBA00001957"/>
    </source>
</evidence>
<dbReference type="VEuPathDB" id="AmoebaDB:DICPUDRAFT_148728"/>
<feature type="domain" description="Ketosynthase family 3 (KS3)" evidence="7">
    <location>
        <begin position="14"/>
        <end position="439"/>
    </location>
</feature>
<dbReference type="InterPro" id="IPR042104">
    <property type="entry name" value="PKS_dehydratase_sf"/>
</dbReference>
<evidence type="ECO:0000259" key="6">
    <source>
        <dbReference type="PROSITE" id="PS50075"/>
    </source>
</evidence>
<feature type="domain" description="PKS/mFAS DH" evidence="8">
    <location>
        <begin position="920"/>
        <end position="1215"/>
    </location>
</feature>
<dbReference type="InterPro" id="IPR057326">
    <property type="entry name" value="KR_dom"/>
</dbReference>
<dbReference type="SMART" id="SM00829">
    <property type="entry name" value="PKS_ER"/>
    <property type="match status" value="1"/>
</dbReference>
<dbReference type="InterPro" id="IPR016036">
    <property type="entry name" value="Malonyl_transacylase_ACP-bd"/>
</dbReference>
<dbReference type="Pfam" id="PF00698">
    <property type="entry name" value="Acyl_transf_1"/>
    <property type="match status" value="1"/>
</dbReference>
<dbReference type="KEGG" id="dpp:DICPUDRAFT_148728"/>
<feature type="region of interest" description="N-terminal hotdog fold" evidence="5">
    <location>
        <begin position="920"/>
        <end position="1041"/>
    </location>
</feature>
<dbReference type="InterPro" id="IPR014031">
    <property type="entry name" value="Ketoacyl_synth_C"/>
</dbReference>
<dbReference type="CDD" id="cd00833">
    <property type="entry name" value="PKS"/>
    <property type="match status" value="1"/>
</dbReference>
<dbReference type="InterPro" id="IPR049551">
    <property type="entry name" value="PKS_DH_C"/>
</dbReference>
<dbReference type="InterPro" id="IPR013968">
    <property type="entry name" value="PKS_KR"/>
</dbReference>
<dbReference type="Pfam" id="PF13602">
    <property type="entry name" value="ADH_zinc_N_2"/>
    <property type="match status" value="1"/>
</dbReference>
<comment type="cofactor">
    <cofactor evidence="1">
        <name>pantetheine 4'-phosphate</name>
        <dbReference type="ChEBI" id="CHEBI:47942"/>
    </cofactor>
</comment>
<feature type="region of interest" description="C-terminal hotdog fold" evidence="5">
    <location>
        <begin position="1056"/>
        <end position="1215"/>
    </location>
</feature>
<dbReference type="EMBL" id="GL870973">
    <property type="protein sequence ID" value="EGC38614.1"/>
    <property type="molecule type" value="Genomic_DNA"/>
</dbReference>
<proteinExistence type="predicted"/>
<dbReference type="PROSITE" id="PS00606">
    <property type="entry name" value="KS3_1"/>
    <property type="match status" value="1"/>
</dbReference>
<dbReference type="PANTHER" id="PTHR45681">
    <property type="entry name" value="POLYKETIDE SYNTHASE 44-RELATED"/>
    <property type="match status" value="1"/>
</dbReference>
<dbReference type="SUPFAM" id="SSF55048">
    <property type="entry name" value="Probable ACP-binding domain of malonyl-CoA ACP transacylase"/>
    <property type="match status" value="1"/>
</dbReference>
<evidence type="ECO:0000259" key="8">
    <source>
        <dbReference type="PROSITE" id="PS52019"/>
    </source>
</evidence>
<dbReference type="Pfam" id="PF07993">
    <property type="entry name" value="NAD_binding_4"/>
    <property type="match status" value="1"/>
</dbReference>
<dbReference type="InterPro" id="IPR001227">
    <property type="entry name" value="Ac_transferase_dom_sf"/>
</dbReference>
<feature type="domain" description="Carrier" evidence="6">
    <location>
        <begin position="2454"/>
        <end position="2531"/>
    </location>
</feature>